<dbReference type="PANTHER" id="PTHR48090:SF7">
    <property type="entry name" value="RFBJ PROTEIN"/>
    <property type="match status" value="1"/>
</dbReference>
<dbReference type="Gene3D" id="3.90.550.10">
    <property type="entry name" value="Spore Coat Polysaccharide Biosynthesis Protein SpsA, Chain A"/>
    <property type="match status" value="1"/>
</dbReference>
<dbReference type="AlphaFoldDB" id="A0A4R9A3E8"/>
<dbReference type="EMBL" id="SOHE01000040">
    <property type="protein sequence ID" value="TFD50805.1"/>
    <property type="molecule type" value="Genomic_DNA"/>
</dbReference>
<dbReference type="InterPro" id="IPR001173">
    <property type="entry name" value="Glyco_trans_2-like"/>
</dbReference>
<name>A0A4R9A3E8_9MICO</name>
<dbReference type="SUPFAM" id="SSF53448">
    <property type="entry name" value="Nucleotide-diphospho-sugar transferases"/>
    <property type="match status" value="1"/>
</dbReference>
<reference evidence="3 4" key="1">
    <citation type="submission" date="2019-03" db="EMBL/GenBank/DDBJ databases">
        <title>Genomics of glacier-inhabiting Cryobacterium strains.</title>
        <authorList>
            <person name="Liu Q."/>
            <person name="Xin Y.-H."/>
        </authorList>
    </citation>
    <scope>NUCLEOTIDE SEQUENCE [LARGE SCALE GENOMIC DNA]</scope>
    <source>
        <strain evidence="3 4">Hh14</strain>
    </source>
</reference>
<dbReference type="InterPro" id="IPR029044">
    <property type="entry name" value="Nucleotide-diphossugar_trans"/>
</dbReference>
<dbReference type="Proteomes" id="UP000297447">
    <property type="component" value="Unassembled WGS sequence"/>
</dbReference>
<dbReference type="GO" id="GO:0016740">
    <property type="term" value="F:transferase activity"/>
    <property type="evidence" value="ECO:0007669"/>
    <property type="project" value="UniProtKB-KW"/>
</dbReference>
<keyword evidence="4" id="KW-1185">Reference proteome</keyword>
<organism evidence="3 4">
    <name type="scientific">Cryobacterium frigoriphilum</name>
    <dbReference type="NCBI Taxonomy" id="1259150"/>
    <lineage>
        <taxon>Bacteria</taxon>
        <taxon>Bacillati</taxon>
        <taxon>Actinomycetota</taxon>
        <taxon>Actinomycetes</taxon>
        <taxon>Micrococcales</taxon>
        <taxon>Microbacteriaceae</taxon>
        <taxon>Cryobacterium</taxon>
    </lineage>
</organism>
<evidence type="ECO:0000259" key="2">
    <source>
        <dbReference type="Pfam" id="PF00535"/>
    </source>
</evidence>
<evidence type="ECO:0000313" key="4">
    <source>
        <dbReference type="Proteomes" id="UP000297447"/>
    </source>
</evidence>
<gene>
    <name evidence="3" type="ORF">E3T55_08380</name>
</gene>
<keyword evidence="3" id="KW-0808">Transferase</keyword>
<sequence length="245" mass="25855">MQSRLLSTLIVMPAWNEEESVADVVAEVFRSLPGVHCLVVDDGSTDRTAVVARAAGATVATLAVNLGVGGAMRVGFRYALENGFDYVVQVDSDGQHDPQSVISLLQALDDADVVLGARFAGAGSYRVTGPRRWAMVALAGVISRLAHTTLTDTTSGFRASGPRAVRLFAAHYPAEYLGDTIESLVIAARAGCVIRQVPVVMRERSGGVPSHDPVKAAIYLGRAGMALLLALMRPRIVLARGEATS</sequence>
<evidence type="ECO:0000313" key="3">
    <source>
        <dbReference type="EMBL" id="TFD50805.1"/>
    </source>
</evidence>
<accession>A0A4R9A3E8</accession>
<dbReference type="InterPro" id="IPR050256">
    <property type="entry name" value="Glycosyltransferase_2"/>
</dbReference>
<comment type="similarity">
    <text evidence="1">Belongs to the glycosyltransferase 2 family.</text>
</comment>
<evidence type="ECO:0000256" key="1">
    <source>
        <dbReference type="ARBA" id="ARBA00006739"/>
    </source>
</evidence>
<comment type="caution">
    <text evidence="3">The sequence shown here is derived from an EMBL/GenBank/DDBJ whole genome shotgun (WGS) entry which is preliminary data.</text>
</comment>
<dbReference type="Pfam" id="PF00535">
    <property type="entry name" value="Glycos_transf_2"/>
    <property type="match status" value="1"/>
</dbReference>
<dbReference type="OrthoDB" id="9810303at2"/>
<protein>
    <submittedName>
        <fullName evidence="3">Glycosyltransferase family 2 protein</fullName>
    </submittedName>
</protein>
<proteinExistence type="inferred from homology"/>
<dbReference type="CDD" id="cd04179">
    <property type="entry name" value="DPM_DPG-synthase_like"/>
    <property type="match status" value="1"/>
</dbReference>
<feature type="domain" description="Glycosyltransferase 2-like" evidence="2">
    <location>
        <begin position="10"/>
        <end position="134"/>
    </location>
</feature>
<dbReference type="PANTHER" id="PTHR48090">
    <property type="entry name" value="UNDECAPRENYL-PHOSPHATE 4-DEOXY-4-FORMAMIDO-L-ARABINOSE TRANSFERASE-RELATED"/>
    <property type="match status" value="1"/>
</dbReference>
<dbReference type="RefSeq" id="WP_134519120.1">
    <property type="nucleotide sequence ID" value="NZ_SOHE01000040.1"/>
</dbReference>